<protein>
    <recommendedName>
        <fullName evidence="5">Maltodextrin-binding protein</fullName>
    </recommendedName>
</protein>
<keyword evidence="4" id="KW-0732">Signal</keyword>
<comment type="caution">
    <text evidence="7">The sequence shown here is derived from an EMBL/GenBank/DDBJ whole genome shotgun (WGS) entry which is preliminary data.</text>
</comment>
<dbReference type="AlphaFoldDB" id="X1QAC2"/>
<dbReference type="PANTHER" id="PTHR30061:SF50">
    <property type="entry name" value="MALTOSE_MALTODEXTRIN-BINDING PERIPLASMIC PROTEIN"/>
    <property type="match status" value="1"/>
</dbReference>
<evidence type="ECO:0000256" key="1">
    <source>
        <dbReference type="ARBA" id="ARBA00008520"/>
    </source>
</evidence>
<keyword evidence="2" id="KW-0813">Transport</keyword>
<dbReference type="Pfam" id="PF13416">
    <property type="entry name" value="SBP_bac_8"/>
    <property type="match status" value="1"/>
</dbReference>
<dbReference type="PANTHER" id="PTHR30061">
    <property type="entry name" value="MALTOSE-BINDING PERIPLASMIC PROTEIN"/>
    <property type="match status" value="1"/>
</dbReference>
<accession>X1QAC2</accession>
<keyword evidence="6" id="KW-1133">Transmembrane helix</keyword>
<keyword evidence="3" id="KW-0762">Sugar transport</keyword>
<evidence type="ECO:0000256" key="5">
    <source>
        <dbReference type="ARBA" id="ARBA00030303"/>
    </source>
</evidence>
<proteinExistence type="inferred from homology"/>
<dbReference type="GO" id="GO:1901982">
    <property type="term" value="F:maltose binding"/>
    <property type="evidence" value="ECO:0007669"/>
    <property type="project" value="TreeGrafter"/>
</dbReference>
<gene>
    <name evidence="7" type="ORF">S12H4_02166</name>
</gene>
<dbReference type="GO" id="GO:0015144">
    <property type="term" value="F:carbohydrate transmembrane transporter activity"/>
    <property type="evidence" value="ECO:0007669"/>
    <property type="project" value="InterPro"/>
</dbReference>
<dbReference type="GO" id="GO:0055052">
    <property type="term" value="C:ATP-binding cassette (ABC) transporter complex, substrate-binding subunit-containing"/>
    <property type="evidence" value="ECO:0007669"/>
    <property type="project" value="TreeGrafter"/>
</dbReference>
<dbReference type="Gene3D" id="3.40.190.10">
    <property type="entry name" value="Periplasmic binding protein-like II"/>
    <property type="match status" value="2"/>
</dbReference>
<dbReference type="PROSITE" id="PS01037">
    <property type="entry name" value="SBP_BACTERIAL_1"/>
    <property type="match status" value="1"/>
</dbReference>
<name>X1QAC2_9ZZZZ</name>
<reference evidence="7" key="1">
    <citation type="journal article" date="2014" name="Front. Microbiol.">
        <title>High frequency of phylogenetically diverse reductive dehalogenase-homologous genes in deep subseafloor sedimentary metagenomes.</title>
        <authorList>
            <person name="Kawai M."/>
            <person name="Futagami T."/>
            <person name="Toyoda A."/>
            <person name="Takaki Y."/>
            <person name="Nishi S."/>
            <person name="Hori S."/>
            <person name="Arai W."/>
            <person name="Tsubouchi T."/>
            <person name="Morono Y."/>
            <person name="Uchiyama I."/>
            <person name="Ito T."/>
            <person name="Fujiyama A."/>
            <person name="Inagaki F."/>
            <person name="Takami H."/>
        </authorList>
    </citation>
    <scope>NUCLEOTIDE SEQUENCE</scope>
    <source>
        <strain evidence="7">Expedition CK06-06</strain>
    </source>
</reference>
<dbReference type="SUPFAM" id="SSF53850">
    <property type="entry name" value="Periplasmic binding protein-like II"/>
    <property type="match status" value="1"/>
</dbReference>
<feature type="transmembrane region" description="Helical" evidence="6">
    <location>
        <begin position="7"/>
        <end position="27"/>
    </location>
</feature>
<dbReference type="EMBL" id="BARW01000505">
    <property type="protein sequence ID" value="GAI65432.1"/>
    <property type="molecule type" value="Genomic_DNA"/>
</dbReference>
<dbReference type="InterPro" id="IPR006059">
    <property type="entry name" value="SBP"/>
</dbReference>
<evidence type="ECO:0000313" key="7">
    <source>
        <dbReference type="EMBL" id="GAI65432.1"/>
    </source>
</evidence>
<keyword evidence="6" id="KW-0812">Transmembrane</keyword>
<sequence length="410" mass="45656">MREEGVSLRIVGVLLVVAVIAAGIYWFTRPPEGPTIDVLVWHSFLDDEEKIATDAIATSFKQMYPDINIDFKETMDLRTKLLAAVPAGKGPDVFTYAHDWTGEFAVADYILSLDEFLTPGLMEKFTSEAVEACTYDGKIWALPFAGETVALVYNKAMVDEPPETMDELIAAMEEAEAKGINYGIAYQIDPYFVSAWIHAFGGWYWSDETKTVGINSEGTINGLKYLIETFKPYMAVDPTGTVQTGLFLEKMTPFFVTGPWSIPSIEAAGIEYGVVPLPKITEIDKWPEPFTGVKVMWIANAAKNKENAFAFVEWFTTDLDHILERAKEASFIPVLKEALEVDEIATDPFISGFTEAMELGRPMPRGPEMMLTWGPFSDALLELWMDPEKLEALLDEAQATAEARIAEVYG</sequence>
<evidence type="ECO:0000256" key="6">
    <source>
        <dbReference type="SAM" id="Phobius"/>
    </source>
</evidence>
<evidence type="ECO:0000256" key="3">
    <source>
        <dbReference type="ARBA" id="ARBA00022597"/>
    </source>
</evidence>
<keyword evidence="6" id="KW-0472">Membrane</keyword>
<dbReference type="GO" id="GO:0042956">
    <property type="term" value="P:maltodextrin transmembrane transport"/>
    <property type="evidence" value="ECO:0007669"/>
    <property type="project" value="TreeGrafter"/>
</dbReference>
<evidence type="ECO:0000256" key="4">
    <source>
        <dbReference type="ARBA" id="ARBA00022729"/>
    </source>
</evidence>
<evidence type="ECO:0000256" key="2">
    <source>
        <dbReference type="ARBA" id="ARBA00022448"/>
    </source>
</evidence>
<dbReference type="InterPro" id="IPR006060">
    <property type="entry name" value="Maltose/Cyclodextrin-bd"/>
</dbReference>
<dbReference type="GO" id="GO:0015768">
    <property type="term" value="P:maltose transport"/>
    <property type="evidence" value="ECO:0007669"/>
    <property type="project" value="TreeGrafter"/>
</dbReference>
<organism evidence="7">
    <name type="scientific">marine sediment metagenome</name>
    <dbReference type="NCBI Taxonomy" id="412755"/>
    <lineage>
        <taxon>unclassified sequences</taxon>
        <taxon>metagenomes</taxon>
        <taxon>ecological metagenomes</taxon>
    </lineage>
</organism>
<comment type="similarity">
    <text evidence="1">Belongs to the bacterial solute-binding protein 1 family.</text>
</comment>
<dbReference type="InterPro" id="IPR006061">
    <property type="entry name" value="SBP_1_CS"/>
</dbReference>
<dbReference type="PRINTS" id="PR00181">
    <property type="entry name" value="MALTOSEBP"/>
</dbReference>